<protein>
    <submittedName>
        <fullName evidence="9">PAP-associated domain-containing protein</fullName>
    </submittedName>
</protein>
<dbReference type="InterPro" id="IPR043519">
    <property type="entry name" value="NT_sf"/>
</dbReference>
<sequence length="540" mass="61960">MLNSTKRDAATNTVVNADGTWINKKARISSTNNFADLPSDDWFVQSFGPLPVSSSNSNTANLNKRKKPLKNKVKQKKIKKSNQTPSTSELVQLEVSDGEDIFEAFPPVSSLKNQKEEKTVEDDDLDFVILFESIGGKTPVKEETISSDLSDSDEDNLTTSTNQLKKSKVNLKPTSRSTTKTTVEERFGVTSSFSKQILEHLAQNLKKFPKEFEAFNTSIWTHFTENLQNDHTYVWKMRVKNILDEIIKELFPNDSTSLVAVGSTVNGCGAFNSDMDLCLCMPCEADGYDTRRSYAVNRLRKVMRKLMNRKSLIHDIQYIPAKVPILKIKFKHPYQKLEVDINVNNVPGIYNSYLIHYYSRIDDRFPALCLVVKHWAKKKGILDACSGFFNSYSLILMVLHFLQCGLDTPILPNLQFLYPEYFHFHRPLEDMKLFNELPTPIPEIPKNNLSVGELLIAFFHYYNNFDFEEYAISVNRGSVYPRSELSRSTMRFKIFIEEPFDFKNTARCVTNEECYEEILNKFREAVGILKCPPNLKKLIS</sequence>
<feature type="compositionally biased region" description="Basic residues" evidence="6">
    <location>
        <begin position="63"/>
        <end position="80"/>
    </location>
</feature>
<evidence type="ECO:0000259" key="8">
    <source>
        <dbReference type="Pfam" id="PF22600"/>
    </source>
</evidence>
<dbReference type="AlphaFoldDB" id="A0A8S9ZQC2"/>
<dbReference type="SUPFAM" id="SSF81631">
    <property type="entry name" value="PAP/OAS1 substrate-binding domain"/>
    <property type="match status" value="1"/>
</dbReference>
<dbReference type="GO" id="GO:1990817">
    <property type="term" value="F:poly(A) RNA polymerase activity"/>
    <property type="evidence" value="ECO:0007669"/>
    <property type="project" value="TreeGrafter"/>
</dbReference>
<evidence type="ECO:0000313" key="9">
    <source>
        <dbReference type="EMBL" id="KAF7635641.1"/>
    </source>
</evidence>
<keyword evidence="4" id="KW-0479">Metal-binding</keyword>
<dbReference type="PANTHER" id="PTHR12271">
    <property type="entry name" value="POLY A POLYMERASE CID PAP -RELATED"/>
    <property type="match status" value="1"/>
</dbReference>
<keyword evidence="5" id="KW-0460">Magnesium</keyword>
<dbReference type="Gene3D" id="3.30.460.10">
    <property type="entry name" value="Beta Polymerase, domain 2"/>
    <property type="match status" value="1"/>
</dbReference>
<comment type="cofactor">
    <cofactor evidence="1">
        <name>Mn(2+)</name>
        <dbReference type="ChEBI" id="CHEBI:29035"/>
    </cofactor>
</comment>
<proteinExistence type="predicted"/>
<dbReference type="Pfam" id="PF03828">
    <property type="entry name" value="PAP_assoc"/>
    <property type="match status" value="1"/>
</dbReference>
<name>A0A8S9ZQC2_9BILA</name>
<gene>
    <name evidence="9" type="ORF">Mgra_00004884</name>
</gene>
<comment type="cofactor">
    <cofactor evidence="2">
        <name>Mg(2+)</name>
        <dbReference type="ChEBI" id="CHEBI:18420"/>
    </cofactor>
</comment>
<dbReference type="GO" id="GO:0046872">
    <property type="term" value="F:metal ion binding"/>
    <property type="evidence" value="ECO:0007669"/>
    <property type="project" value="UniProtKB-KW"/>
</dbReference>
<feature type="region of interest" description="Disordered" evidence="6">
    <location>
        <begin position="141"/>
        <end position="160"/>
    </location>
</feature>
<feature type="domain" description="PAP-associated" evidence="7">
    <location>
        <begin position="450"/>
        <end position="504"/>
    </location>
</feature>
<accession>A0A8S9ZQC2</accession>
<evidence type="ECO:0000313" key="10">
    <source>
        <dbReference type="Proteomes" id="UP000605970"/>
    </source>
</evidence>
<feature type="region of interest" description="Disordered" evidence="6">
    <location>
        <begin position="54"/>
        <end position="89"/>
    </location>
</feature>
<keyword evidence="10" id="KW-1185">Reference proteome</keyword>
<dbReference type="CDD" id="cd05402">
    <property type="entry name" value="NT_PAP_TUTase"/>
    <property type="match status" value="1"/>
</dbReference>
<keyword evidence="3" id="KW-0808">Transferase</keyword>
<dbReference type="Proteomes" id="UP000605970">
    <property type="component" value="Unassembled WGS sequence"/>
</dbReference>
<feature type="domain" description="Poly(A) RNA polymerase mitochondrial-like central palm" evidence="8">
    <location>
        <begin position="216"/>
        <end position="360"/>
    </location>
</feature>
<dbReference type="SUPFAM" id="SSF81301">
    <property type="entry name" value="Nucleotidyltransferase"/>
    <property type="match status" value="1"/>
</dbReference>
<evidence type="ECO:0000256" key="3">
    <source>
        <dbReference type="ARBA" id="ARBA00022679"/>
    </source>
</evidence>
<evidence type="ECO:0000256" key="6">
    <source>
        <dbReference type="SAM" id="MobiDB-lite"/>
    </source>
</evidence>
<dbReference type="InterPro" id="IPR002058">
    <property type="entry name" value="PAP_assoc"/>
</dbReference>
<evidence type="ECO:0000259" key="7">
    <source>
        <dbReference type="Pfam" id="PF03828"/>
    </source>
</evidence>
<dbReference type="GO" id="GO:0031123">
    <property type="term" value="P:RNA 3'-end processing"/>
    <property type="evidence" value="ECO:0007669"/>
    <property type="project" value="TreeGrafter"/>
</dbReference>
<dbReference type="Pfam" id="PF22600">
    <property type="entry name" value="MTPAP-like_central"/>
    <property type="match status" value="1"/>
</dbReference>
<dbReference type="OrthoDB" id="2274644at2759"/>
<dbReference type="Gene3D" id="1.10.1410.10">
    <property type="match status" value="1"/>
</dbReference>
<comment type="caution">
    <text evidence="9">The sequence shown here is derived from an EMBL/GenBank/DDBJ whole genome shotgun (WGS) entry which is preliminary data.</text>
</comment>
<evidence type="ECO:0000256" key="5">
    <source>
        <dbReference type="ARBA" id="ARBA00022842"/>
    </source>
</evidence>
<reference evidence="9" key="1">
    <citation type="journal article" date="2020" name="Ecol. Evol.">
        <title>Genome structure and content of the rice root-knot nematode (Meloidogyne graminicola).</title>
        <authorList>
            <person name="Phan N.T."/>
            <person name="Danchin E.G.J."/>
            <person name="Klopp C."/>
            <person name="Perfus-Barbeoch L."/>
            <person name="Kozlowski D.K."/>
            <person name="Koutsovoulos G.D."/>
            <person name="Lopez-Roques C."/>
            <person name="Bouchez O."/>
            <person name="Zahm M."/>
            <person name="Besnard G."/>
            <person name="Bellafiore S."/>
        </authorList>
    </citation>
    <scope>NUCLEOTIDE SEQUENCE</scope>
    <source>
        <strain evidence="9">VN-18</strain>
    </source>
</reference>
<evidence type="ECO:0000256" key="2">
    <source>
        <dbReference type="ARBA" id="ARBA00001946"/>
    </source>
</evidence>
<evidence type="ECO:0000256" key="1">
    <source>
        <dbReference type="ARBA" id="ARBA00001936"/>
    </source>
</evidence>
<organism evidence="9 10">
    <name type="scientific">Meloidogyne graminicola</name>
    <dbReference type="NCBI Taxonomy" id="189291"/>
    <lineage>
        <taxon>Eukaryota</taxon>
        <taxon>Metazoa</taxon>
        <taxon>Ecdysozoa</taxon>
        <taxon>Nematoda</taxon>
        <taxon>Chromadorea</taxon>
        <taxon>Rhabditida</taxon>
        <taxon>Tylenchina</taxon>
        <taxon>Tylenchomorpha</taxon>
        <taxon>Tylenchoidea</taxon>
        <taxon>Meloidogynidae</taxon>
        <taxon>Meloidogyninae</taxon>
        <taxon>Meloidogyne</taxon>
    </lineage>
</organism>
<dbReference type="InterPro" id="IPR054708">
    <property type="entry name" value="MTPAP-like_central"/>
</dbReference>
<dbReference type="PANTHER" id="PTHR12271:SF117">
    <property type="entry name" value="PAP-ASSOCIATED DOMAIN-CONTAINING PROTEIN"/>
    <property type="match status" value="1"/>
</dbReference>
<evidence type="ECO:0000256" key="4">
    <source>
        <dbReference type="ARBA" id="ARBA00022723"/>
    </source>
</evidence>
<dbReference type="EMBL" id="JABEBT010000039">
    <property type="protein sequence ID" value="KAF7635641.1"/>
    <property type="molecule type" value="Genomic_DNA"/>
</dbReference>